<name>A0A8K0CKC2_IGNLU</name>
<reference evidence="2" key="1">
    <citation type="submission" date="2019-08" db="EMBL/GenBank/DDBJ databases">
        <title>The genome of the North American firefly Photinus pyralis.</title>
        <authorList>
            <consortium name="Photinus pyralis genome working group"/>
            <person name="Fallon T.R."/>
            <person name="Sander Lower S.E."/>
            <person name="Weng J.-K."/>
        </authorList>
    </citation>
    <scope>NUCLEOTIDE SEQUENCE</scope>
    <source>
        <strain evidence="2">TRF0915ILg1</strain>
        <tissue evidence="2">Whole body</tissue>
    </source>
</reference>
<dbReference type="SUPFAM" id="SSF57903">
    <property type="entry name" value="FYVE/PHD zinc finger"/>
    <property type="match status" value="1"/>
</dbReference>
<dbReference type="Gene3D" id="3.30.40.10">
    <property type="entry name" value="Zinc/RING finger domain, C3HC4 (zinc finger)"/>
    <property type="match status" value="1"/>
</dbReference>
<dbReference type="InterPro" id="IPR013083">
    <property type="entry name" value="Znf_RING/FYVE/PHD"/>
</dbReference>
<keyword evidence="3" id="KW-1185">Reference proteome</keyword>
<accession>A0A8K0CKC2</accession>
<dbReference type="InterPro" id="IPR011011">
    <property type="entry name" value="Znf_FYVE_PHD"/>
</dbReference>
<feature type="non-terminal residue" evidence="2">
    <location>
        <position position="1"/>
    </location>
</feature>
<sequence length="72" mass="8193">KNKGKGKNTAKKRKTLTTSSDEEEYFCLVGAYSESRAGEKWIKCQGKCEFWSHLECAGGNRHYICHNCDESD</sequence>
<protein>
    <submittedName>
        <fullName evidence="2">Uncharacterized protein</fullName>
    </submittedName>
</protein>
<dbReference type="EMBL" id="VTPC01080744">
    <property type="protein sequence ID" value="KAF2887974.1"/>
    <property type="molecule type" value="Genomic_DNA"/>
</dbReference>
<dbReference type="Proteomes" id="UP000801492">
    <property type="component" value="Unassembled WGS sequence"/>
</dbReference>
<dbReference type="OrthoDB" id="4327074at2759"/>
<feature type="region of interest" description="Disordered" evidence="1">
    <location>
        <begin position="1"/>
        <end position="20"/>
    </location>
</feature>
<feature type="compositionally biased region" description="Basic residues" evidence="1">
    <location>
        <begin position="1"/>
        <end position="15"/>
    </location>
</feature>
<comment type="caution">
    <text evidence="2">The sequence shown here is derived from an EMBL/GenBank/DDBJ whole genome shotgun (WGS) entry which is preliminary data.</text>
</comment>
<evidence type="ECO:0000313" key="3">
    <source>
        <dbReference type="Proteomes" id="UP000801492"/>
    </source>
</evidence>
<proteinExistence type="predicted"/>
<dbReference type="AlphaFoldDB" id="A0A8K0CKC2"/>
<evidence type="ECO:0000256" key="1">
    <source>
        <dbReference type="SAM" id="MobiDB-lite"/>
    </source>
</evidence>
<gene>
    <name evidence="2" type="ORF">ILUMI_18199</name>
</gene>
<evidence type="ECO:0000313" key="2">
    <source>
        <dbReference type="EMBL" id="KAF2887974.1"/>
    </source>
</evidence>
<organism evidence="2 3">
    <name type="scientific">Ignelater luminosus</name>
    <name type="common">Cucubano</name>
    <name type="synonym">Pyrophorus luminosus</name>
    <dbReference type="NCBI Taxonomy" id="2038154"/>
    <lineage>
        <taxon>Eukaryota</taxon>
        <taxon>Metazoa</taxon>
        <taxon>Ecdysozoa</taxon>
        <taxon>Arthropoda</taxon>
        <taxon>Hexapoda</taxon>
        <taxon>Insecta</taxon>
        <taxon>Pterygota</taxon>
        <taxon>Neoptera</taxon>
        <taxon>Endopterygota</taxon>
        <taxon>Coleoptera</taxon>
        <taxon>Polyphaga</taxon>
        <taxon>Elateriformia</taxon>
        <taxon>Elateroidea</taxon>
        <taxon>Elateridae</taxon>
        <taxon>Agrypninae</taxon>
        <taxon>Pyrophorini</taxon>
        <taxon>Ignelater</taxon>
    </lineage>
</organism>